<sequence length="93" mass="10234">MAMPLPENRAGGMAWRLRSDPPPVIQGGGANCLRAREDHRHQCGIQRARNSNGSRPQVRIDRTFLRVGRTIRTMSGTSTIDAALFTHGNSQVP</sequence>
<protein>
    <submittedName>
        <fullName evidence="2">Uncharacterized protein</fullName>
    </submittedName>
</protein>
<reference evidence="2 3" key="1">
    <citation type="submission" date="2019-09" db="EMBL/GenBank/DDBJ databases">
        <authorList>
            <person name="Depoorter E."/>
        </authorList>
    </citation>
    <scope>NUCLEOTIDE SEQUENCE [LARGE SCALE GENOMIC DNA]</scope>
    <source>
        <strain evidence="2">R-18112</strain>
    </source>
</reference>
<evidence type="ECO:0000313" key="2">
    <source>
        <dbReference type="EMBL" id="VWC55822.1"/>
    </source>
</evidence>
<dbReference type="EMBL" id="CABVQI010000001">
    <property type="protein sequence ID" value="VWC55822.1"/>
    <property type="molecule type" value="Genomic_DNA"/>
</dbReference>
<dbReference type="RefSeq" id="WP_175042027.1">
    <property type="nucleotide sequence ID" value="NZ_CABVQI010000001.1"/>
</dbReference>
<gene>
    <name evidence="2" type="ORF">BLA18112_00257</name>
</gene>
<accession>A0A6P2TCG7</accession>
<evidence type="ECO:0000256" key="1">
    <source>
        <dbReference type="SAM" id="MobiDB-lite"/>
    </source>
</evidence>
<name>A0A6P2TCG7_BURL3</name>
<dbReference type="AlphaFoldDB" id="A0A6P2TCG7"/>
<organism evidence="2 3">
    <name type="scientific">Burkholderia lata (strain ATCC 17760 / DSM 23089 / LMG 22485 / NCIMB 9086 / R18194 / 383)</name>
    <dbReference type="NCBI Taxonomy" id="482957"/>
    <lineage>
        <taxon>Bacteria</taxon>
        <taxon>Pseudomonadati</taxon>
        <taxon>Pseudomonadota</taxon>
        <taxon>Betaproteobacteria</taxon>
        <taxon>Burkholderiales</taxon>
        <taxon>Burkholderiaceae</taxon>
        <taxon>Burkholderia</taxon>
        <taxon>Burkholderia cepacia complex</taxon>
    </lineage>
</organism>
<dbReference type="Proteomes" id="UP000494274">
    <property type="component" value="Unassembled WGS sequence"/>
</dbReference>
<feature type="region of interest" description="Disordered" evidence="1">
    <location>
        <begin position="1"/>
        <end position="23"/>
    </location>
</feature>
<proteinExistence type="predicted"/>
<evidence type="ECO:0000313" key="3">
    <source>
        <dbReference type="Proteomes" id="UP000494274"/>
    </source>
</evidence>